<organism evidence="1 2">
    <name type="scientific">Hyalella azteca</name>
    <name type="common">Amphipod</name>
    <dbReference type="NCBI Taxonomy" id="294128"/>
    <lineage>
        <taxon>Eukaryota</taxon>
        <taxon>Metazoa</taxon>
        <taxon>Ecdysozoa</taxon>
        <taxon>Arthropoda</taxon>
        <taxon>Crustacea</taxon>
        <taxon>Multicrustacea</taxon>
        <taxon>Malacostraca</taxon>
        <taxon>Eumalacostraca</taxon>
        <taxon>Peracarida</taxon>
        <taxon>Amphipoda</taxon>
        <taxon>Senticaudata</taxon>
        <taxon>Talitrida</taxon>
        <taxon>Talitroidea</taxon>
        <taxon>Hyalellidae</taxon>
        <taxon>Hyalella</taxon>
    </lineage>
</organism>
<dbReference type="GeneID" id="125179137"/>
<evidence type="ECO:0000313" key="2">
    <source>
        <dbReference type="RefSeq" id="XP_047740327.1"/>
    </source>
</evidence>
<dbReference type="KEGG" id="hazt:125179137"/>
<sequence length="181" mass="20750">MVAVYIKEEPGDGEEDIAVKEEPIDNYKKEVIMTRRYLTNKEIASLLEEIESDFSSSADIESDHEPAKKNITMFSHDLAASSDDERFVIQITSEENATDSCISTMQDQPNLSRNVKRKWRKKDEKASNIEFFDYKESYMDISSPLDSFFCLFFDNDLLNKIHYDANLKCTQAGMAADISVD</sequence>
<accession>A0A979FUU2</accession>
<protein>
    <submittedName>
        <fullName evidence="2">Uncharacterized protein LOC125179137</fullName>
    </submittedName>
</protein>
<gene>
    <name evidence="2" type="primary">LOC125179137</name>
</gene>
<dbReference type="AlphaFoldDB" id="A0A979FUU2"/>
<keyword evidence="1" id="KW-1185">Reference proteome</keyword>
<dbReference type="RefSeq" id="XP_047740327.1">
    <property type="nucleotide sequence ID" value="XM_047884371.1"/>
</dbReference>
<name>A0A979FUU2_HYAAZ</name>
<reference evidence="2" key="1">
    <citation type="submission" date="2025-08" db="UniProtKB">
        <authorList>
            <consortium name="RefSeq"/>
        </authorList>
    </citation>
    <scope>IDENTIFICATION</scope>
    <source>
        <tissue evidence="2">Whole organism</tissue>
    </source>
</reference>
<dbReference type="Proteomes" id="UP000694843">
    <property type="component" value="Unplaced"/>
</dbReference>
<evidence type="ECO:0000313" key="1">
    <source>
        <dbReference type="Proteomes" id="UP000694843"/>
    </source>
</evidence>
<proteinExistence type="predicted"/>